<dbReference type="EMBL" id="FNQP01000027">
    <property type="protein sequence ID" value="SEB03856.1"/>
    <property type="molecule type" value="Genomic_DNA"/>
</dbReference>
<dbReference type="SUPFAM" id="SSF54427">
    <property type="entry name" value="NTF2-like"/>
    <property type="match status" value="1"/>
</dbReference>
<dbReference type="InterPro" id="IPR032710">
    <property type="entry name" value="NTF2-like_dom_sf"/>
</dbReference>
<dbReference type="InterPro" id="IPR037401">
    <property type="entry name" value="SnoaL-like"/>
</dbReference>
<sequence>MEHVNRYLQTFTTLQADGLEQLAGIFAADARFKDPFNDVRGVVSITRVFAHMFATTQHSRFTIVDHALTEKTLFIRWDYRFQTLKGERWEIPGTSVVHFNDEGLAVEHVDYWDPAEHVYSKLPVLGWVMRWLRGRLMAN</sequence>
<dbReference type="STRING" id="525918.SAMN05660964_03247"/>
<dbReference type="Gene3D" id="3.10.450.50">
    <property type="match status" value="1"/>
</dbReference>
<keyword evidence="2" id="KW-0413">Isomerase</keyword>
<name>A0A1H4G2K2_9GAMM</name>
<dbReference type="Proteomes" id="UP000199397">
    <property type="component" value="Unassembled WGS sequence"/>
</dbReference>
<dbReference type="GO" id="GO:0016853">
    <property type="term" value="F:isomerase activity"/>
    <property type="evidence" value="ECO:0007669"/>
    <property type="project" value="UniProtKB-KW"/>
</dbReference>
<organism evidence="2 3">
    <name type="scientific">Thiothrix caldifontis</name>
    <dbReference type="NCBI Taxonomy" id="525918"/>
    <lineage>
        <taxon>Bacteria</taxon>
        <taxon>Pseudomonadati</taxon>
        <taxon>Pseudomonadota</taxon>
        <taxon>Gammaproteobacteria</taxon>
        <taxon>Thiotrichales</taxon>
        <taxon>Thiotrichaceae</taxon>
        <taxon>Thiothrix</taxon>
    </lineage>
</organism>
<evidence type="ECO:0000313" key="2">
    <source>
        <dbReference type="EMBL" id="SEB03856.1"/>
    </source>
</evidence>
<proteinExistence type="predicted"/>
<gene>
    <name evidence="2" type="ORF">SAMN05660964_03247</name>
</gene>
<protein>
    <submittedName>
        <fullName evidence="2">Steroid delta-isomerase</fullName>
    </submittedName>
</protein>
<dbReference type="AlphaFoldDB" id="A0A1H4G2K2"/>
<keyword evidence="3" id="KW-1185">Reference proteome</keyword>
<feature type="domain" description="SnoaL-like" evidence="1">
    <location>
        <begin position="10"/>
        <end position="108"/>
    </location>
</feature>
<accession>A0A1H4G2K2</accession>
<evidence type="ECO:0000313" key="3">
    <source>
        <dbReference type="Proteomes" id="UP000199397"/>
    </source>
</evidence>
<dbReference type="Pfam" id="PF12680">
    <property type="entry name" value="SnoaL_2"/>
    <property type="match status" value="1"/>
</dbReference>
<evidence type="ECO:0000259" key="1">
    <source>
        <dbReference type="Pfam" id="PF12680"/>
    </source>
</evidence>
<reference evidence="2 3" key="1">
    <citation type="submission" date="2016-10" db="EMBL/GenBank/DDBJ databases">
        <authorList>
            <person name="de Groot N.N."/>
        </authorList>
    </citation>
    <scope>NUCLEOTIDE SEQUENCE [LARGE SCALE GENOMIC DNA]</scope>
    <source>
        <strain evidence="2 3">DSM 21228</strain>
    </source>
</reference>